<name>A0A7J6GBH7_CANSA</name>
<reference evidence="4 5" key="1">
    <citation type="journal article" date="2020" name="bioRxiv">
        <title>Sequence and annotation of 42 cannabis genomes reveals extensive copy number variation in cannabinoid synthesis and pathogen resistance genes.</title>
        <authorList>
            <person name="Mckernan K.J."/>
            <person name="Helbert Y."/>
            <person name="Kane L.T."/>
            <person name="Ebling H."/>
            <person name="Zhang L."/>
            <person name="Liu B."/>
            <person name="Eaton Z."/>
            <person name="Mclaughlin S."/>
            <person name="Kingan S."/>
            <person name="Baybayan P."/>
            <person name="Concepcion G."/>
            <person name="Jordan M."/>
            <person name="Riva A."/>
            <person name="Barbazuk W."/>
            <person name="Harkins T."/>
        </authorList>
    </citation>
    <scope>NUCLEOTIDE SEQUENCE [LARGE SCALE GENOMIC DNA]</scope>
    <source>
        <strain evidence="4 5">cv. Jamaican Lion 4</strain>
        <strain evidence="2">Father</strain>
        <strain evidence="3">Mother</strain>
        <tissue evidence="2">Leaf</tissue>
    </source>
</reference>
<dbReference type="Proteomes" id="UP000583929">
    <property type="component" value="Unassembled WGS sequence"/>
</dbReference>
<feature type="compositionally biased region" description="Basic residues" evidence="1">
    <location>
        <begin position="33"/>
        <end position="47"/>
    </location>
</feature>
<dbReference type="EMBL" id="JAATIP010000062">
    <property type="protein sequence ID" value="KAF4381275.1"/>
    <property type="molecule type" value="Genomic_DNA"/>
</dbReference>
<dbReference type="Pfam" id="PF07797">
    <property type="entry name" value="DUF1639"/>
    <property type="match status" value="1"/>
</dbReference>
<dbReference type="EMBL" id="JAATIQ010000121">
    <property type="protein sequence ID" value="KAF4380217.1"/>
    <property type="molecule type" value="Genomic_DNA"/>
</dbReference>
<comment type="caution">
    <text evidence="2">The sequence shown here is derived from an EMBL/GenBank/DDBJ whole genome shotgun (WGS) entry which is preliminary data.</text>
</comment>
<protein>
    <submittedName>
        <fullName evidence="2">Uncharacterized protein</fullName>
    </submittedName>
</protein>
<keyword evidence="5" id="KW-1185">Reference proteome</keyword>
<evidence type="ECO:0000256" key="1">
    <source>
        <dbReference type="SAM" id="MobiDB-lite"/>
    </source>
</evidence>
<dbReference type="PANTHER" id="PTHR33130">
    <property type="entry name" value="PUTATIVE (DUF1639)-RELATED"/>
    <property type="match status" value="1"/>
</dbReference>
<evidence type="ECO:0000313" key="3">
    <source>
        <dbReference type="EMBL" id="KAF4381275.1"/>
    </source>
</evidence>
<evidence type="ECO:0000313" key="4">
    <source>
        <dbReference type="Proteomes" id="UP000525078"/>
    </source>
</evidence>
<gene>
    <name evidence="3" type="ORF">F8388_016231</name>
    <name evidence="2" type="ORF">G4B88_001368</name>
</gene>
<dbReference type="InterPro" id="IPR012438">
    <property type="entry name" value="DUF1639"/>
</dbReference>
<feature type="region of interest" description="Disordered" evidence="1">
    <location>
        <begin position="31"/>
        <end position="50"/>
    </location>
</feature>
<dbReference type="PANTHER" id="PTHR33130:SF43">
    <property type="entry name" value="OS01G0688600 PROTEIN"/>
    <property type="match status" value="1"/>
</dbReference>
<dbReference type="Proteomes" id="UP000525078">
    <property type="component" value="Unassembled WGS sequence"/>
</dbReference>
<accession>A0A7J6GBH7</accession>
<organism evidence="2 5">
    <name type="scientific">Cannabis sativa</name>
    <name type="common">Hemp</name>
    <name type="synonym">Marijuana</name>
    <dbReference type="NCBI Taxonomy" id="3483"/>
    <lineage>
        <taxon>Eukaryota</taxon>
        <taxon>Viridiplantae</taxon>
        <taxon>Streptophyta</taxon>
        <taxon>Embryophyta</taxon>
        <taxon>Tracheophyta</taxon>
        <taxon>Spermatophyta</taxon>
        <taxon>Magnoliopsida</taxon>
        <taxon>eudicotyledons</taxon>
        <taxon>Gunneridae</taxon>
        <taxon>Pentapetalae</taxon>
        <taxon>rosids</taxon>
        <taxon>fabids</taxon>
        <taxon>Rosales</taxon>
        <taxon>Cannabaceae</taxon>
        <taxon>Cannabis</taxon>
    </lineage>
</organism>
<sequence length="74" mass="8617">MRKEKIITKRVSPLEKLTKKETEEDFISLLGRKPPRRPKKRPRNVQRKLHDGTCDPLCIPDRSVMTTSGFTIVD</sequence>
<dbReference type="AlphaFoldDB" id="A0A7J6GBH7"/>
<evidence type="ECO:0000313" key="5">
    <source>
        <dbReference type="Proteomes" id="UP000583929"/>
    </source>
</evidence>
<evidence type="ECO:0000313" key="2">
    <source>
        <dbReference type="EMBL" id="KAF4380217.1"/>
    </source>
</evidence>
<proteinExistence type="predicted"/>